<comment type="similarity">
    <text evidence="1">Belongs to the PhzF family.</text>
</comment>
<feature type="region of interest" description="Disordered" evidence="4">
    <location>
        <begin position="1"/>
        <end position="33"/>
    </location>
</feature>
<evidence type="ECO:0000256" key="2">
    <source>
        <dbReference type="ARBA" id="ARBA00023235"/>
    </source>
</evidence>
<keyword evidence="2" id="KW-0413">Isomerase</keyword>
<dbReference type="PIRSF" id="PIRSF016184">
    <property type="entry name" value="PhzC_PhzF"/>
    <property type="match status" value="1"/>
</dbReference>
<dbReference type="EMBL" id="JACHVY010000004">
    <property type="protein sequence ID" value="MBB2902979.1"/>
    <property type="molecule type" value="Genomic_DNA"/>
</dbReference>
<accession>A0A7W4TQ45</accession>
<organism evidence="5 6">
    <name type="scientific">Kineococcus radiotolerans</name>
    <dbReference type="NCBI Taxonomy" id="131568"/>
    <lineage>
        <taxon>Bacteria</taxon>
        <taxon>Bacillati</taxon>
        <taxon>Actinomycetota</taxon>
        <taxon>Actinomycetes</taxon>
        <taxon>Kineosporiales</taxon>
        <taxon>Kineosporiaceae</taxon>
        <taxon>Kineococcus</taxon>
    </lineage>
</organism>
<evidence type="ECO:0000256" key="4">
    <source>
        <dbReference type="SAM" id="MobiDB-lite"/>
    </source>
</evidence>
<comment type="caution">
    <text evidence="5">The sequence shown here is derived from an EMBL/GenBank/DDBJ whole genome shotgun (WGS) entry which is preliminary data.</text>
</comment>
<dbReference type="InterPro" id="IPR003719">
    <property type="entry name" value="Phenazine_PhzF-like"/>
</dbReference>
<reference evidence="5 6" key="1">
    <citation type="submission" date="2020-08" db="EMBL/GenBank/DDBJ databases">
        <title>The Agave Microbiome: Exploring the role of microbial communities in plant adaptations to desert environments.</title>
        <authorList>
            <person name="Partida-Martinez L.P."/>
        </authorList>
    </citation>
    <scope>NUCLEOTIDE SEQUENCE [LARGE SCALE GENOMIC DNA]</scope>
    <source>
        <strain evidence="5 6">AS2.23</strain>
    </source>
</reference>
<reference evidence="5 6" key="2">
    <citation type="submission" date="2020-08" db="EMBL/GenBank/DDBJ databases">
        <authorList>
            <person name="Partida-Martinez L."/>
            <person name="Huntemann M."/>
            <person name="Clum A."/>
            <person name="Wang J."/>
            <person name="Palaniappan K."/>
            <person name="Ritter S."/>
            <person name="Chen I.-M."/>
            <person name="Stamatis D."/>
            <person name="Reddy T."/>
            <person name="O'Malley R."/>
            <person name="Daum C."/>
            <person name="Shapiro N."/>
            <person name="Ivanova N."/>
            <person name="Kyrpides N."/>
            <person name="Woyke T."/>
        </authorList>
    </citation>
    <scope>NUCLEOTIDE SEQUENCE [LARGE SCALE GENOMIC DNA]</scope>
    <source>
        <strain evidence="5 6">AS2.23</strain>
    </source>
</reference>
<evidence type="ECO:0000256" key="3">
    <source>
        <dbReference type="PIRSR" id="PIRSR016184-1"/>
    </source>
</evidence>
<sequence length="330" mass="33826">MAHPRTDPTAVATDPRVPADAVPRTAQAPPELPAGVHGEAAVEVLRMSAFAARPHGGNPAGVVLDAAAWSEERMQAVAVEVGYAETAFVVDAAVGGDPRHVRVRYFSPAAEVPFCGHATIATAVALAARRGVGPFTVDTAVGPVTIDTALDDGGRVAASFTSVEPAVRDLDDAVATRLLGLLGLRRADLDARWPLREAFAGNWHPVVAVRERDAFDGFTFTPAAVRALMDEQGWAGTVTVVHAPGDGSPAPGVTLVEARNLFPVGGITEDPATGAAAAALGAYLRAEELIAVPARVVVHQGHHVGRPSVLAVDVPVAGGITVSGTAVPLP</sequence>
<protein>
    <submittedName>
        <fullName evidence="5">PhzF family phenazine biosynthesis protein</fullName>
    </submittedName>
</protein>
<dbReference type="SUPFAM" id="SSF54506">
    <property type="entry name" value="Diaminopimelate epimerase-like"/>
    <property type="match status" value="1"/>
</dbReference>
<name>A0A7W4TQ45_KINRA</name>
<dbReference type="Pfam" id="PF02567">
    <property type="entry name" value="PhzC-PhzF"/>
    <property type="match status" value="1"/>
</dbReference>
<dbReference type="GO" id="GO:0016853">
    <property type="term" value="F:isomerase activity"/>
    <property type="evidence" value="ECO:0007669"/>
    <property type="project" value="UniProtKB-KW"/>
</dbReference>
<dbReference type="Proteomes" id="UP000533269">
    <property type="component" value="Unassembled WGS sequence"/>
</dbReference>
<dbReference type="NCBIfam" id="TIGR00654">
    <property type="entry name" value="PhzF_family"/>
    <property type="match status" value="1"/>
</dbReference>
<feature type="active site" evidence="3">
    <location>
        <position position="85"/>
    </location>
</feature>
<gene>
    <name evidence="5" type="ORF">FHR75_003815</name>
</gene>
<dbReference type="PANTHER" id="PTHR13774">
    <property type="entry name" value="PHENAZINE BIOSYNTHESIS PROTEIN"/>
    <property type="match status" value="1"/>
</dbReference>
<evidence type="ECO:0000313" key="6">
    <source>
        <dbReference type="Proteomes" id="UP000533269"/>
    </source>
</evidence>
<dbReference type="PANTHER" id="PTHR13774:SF39">
    <property type="entry name" value="BIOSYNTHESIS PROTEIN, PUTATIVE-RELATED"/>
    <property type="match status" value="1"/>
</dbReference>
<proteinExistence type="inferred from homology"/>
<dbReference type="Gene3D" id="3.10.310.10">
    <property type="entry name" value="Diaminopimelate Epimerase, Chain A, domain 1"/>
    <property type="match status" value="2"/>
</dbReference>
<evidence type="ECO:0000256" key="1">
    <source>
        <dbReference type="ARBA" id="ARBA00008270"/>
    </source>
</evidence>
<dbReference type="AlphaFoldDB" id="A0A7W4TQ45"/>
<dbReference type="GO" id="GO:0005737">
    <property type="term" value="C:cytoplasm"/>
    <property type="evidence" value="ECO:0007669"/>
    <property type="project" value="TreeGrafter"/>
</dbReference>
<evidence type="ECO:0000313" key="5">
    <source>
        <dbReference type="EMBL" id="MBB2902979.1"/>
    </source>
</evidence>